<reference evidence="3" key="1">
    <citation type="submission" date="2022-08" db="EMBL/GenBank/DDBJ databases">
        <authorList>
            <consortium name="DOE Joint Genome Institute"/>
            <person name="Min B."/>
            <person name="Riley R."/>
            <person name="Sierra-Patev S."/>
            <person name="Naranjo-Ortiz M."/>
            <person name="Looney B."/>
            <person name="Konkel Z."/>
            <person name="Slot J.C."/>
            <person name="Sakamoto Y."/>
            <person name="Steenwyk J.L."/>
            <person name="Rokas A."/>
            <person name="Carro J."/>
            <person name="Camarero S."/>
            <person name="Ferreira P."/>
            <person name="Molpeceres G."/>
            <person name="Ruiz-Duenas F.J."/>
            <person name="Serrano A."/>
            <person name="Henrissat B."/>
            <person name="Drula E."/>
            <person name="Hughes K.W."/>
            <person name="Mata J.L."/>
            <person name="Ishikawa N.K."/>
            <person name="Vargas-Isla R."/>
            <person name="Ushijima S."/>
            <person name="Smith C.A."/>
            <person name="Ahrendt S."/>
            <person name="Andreopoulos W."/>
            <person name="He G."/>
            <person name="Labutti K."/>
            <person name="Lipzen A."/>
            <person name="Ng V."/>
            <person name="Sandor L."/>
            <person name="Barry K."/>
            <person name="Martinez A.T."/>
            <person name="Xiao Y."/>
            <person name="Gibbons J.G."/>
            <person name="Terashima K."/>
            <person name="Hibbett D.S."/>
            <person name="Grigoriev I.V."/>
        </authorList>
    </citation>
    <scope>NUCLEOTIDE SEQUENCE</scope>
    <source>
        <strain evidence="3">TFB7829</strain>
    </source>
</reference>
<proteinExistence type="predicted"/>
<feature type="region of interest" description="Disordered" evidence="1">
    <location>
        <begin position="737"/>
        <end position="776"/>
    </location>
</feature>
<feature type="compositionally biased region" description="Low complexity" evidence="1">
    <location>
        <begin position="148"/>
        <end position="158"/>
    </location>
</feature>
<dbReference type="AlphaFoldDB" id="A0AA38PVW5"/>
<feature type="compositionally biased region" description="Pro residues" evidence="1">
    <location>
        <begin position="864"/>
        <end position="874"/>
    </location>
</feature>
<feature type="compositionally biased region" description="Polar residues" evidence="1">
    <location>
        <begin position="245"/>
        <end position="266"/>
    </location>
</feature>
<evidence type="ECO:0000313" key="4">
    <source>
        <dbReference type="Proteomes" id="UP001163850"/>
    </source>
</evidence>
<dbReference type="Proteomes" id="UP001163850">
    <property type="component" value="Unassembled WGS sequence"/>
</dbReference>
<feature type="compositionally biased region" description="Polar residues" evidence="1">
    <location>
        <begin position="803"/>
        <end position="816"/>
    </location>
</feature>
<accession>A0AA38PVW5</accession>
<feature type="region of interest" description="Disordered" evidence="1">
    <location>
        <begin position="523"/>
        <end position="548"/>
    </location>
</feature>
<feature type="compositionally biased region" description="Polar residues" evidence="1">
    <location>
        <begin position="827"/>
        <end position="838"/>
    </location>
</feature>
<keyword evidence="2" id="KW-0472">Membrane</keyword>
<feature type="compositionally biased region" description="Low complexity" evidence="1">
    <location>
        <begin position="267"/>
        <end position="277"/>
    </location>
</feature>
<feature type="compositionally biased region" description="Low complexity" evidence="1">
    <location>
        <begin position="523"/>
        <end position="547"/>
    </location>
</feature>
<feature type="transmembrane region" description="Helical" evidence="2">
    <location>
        <begin position="559"/>
        <end position="583"/>
    </location>
</feature>
<feature type="region of interest" description="Disordered" evidence="1">
    <location>
        <begin position="207"/>
        <end position="277"/>
    </location>
</feature>
<dbReference type="EMBL" id="MU802041">
    <property type="protein sequence ID" value="KAJ3982938.1"/>
    <property type="molecule type" value="Genomic_DNA"/>
</dbReference>
<protein>
    <submittedName>
        <fullName evidence="3">Uncharacterized protein</fullName>
    </submittedName>
</protein>
<name>A0AA38PVW5_9AGAR</name>
<feature type="compositionally biased region" description="Low complexity" evidence="1">
    <location>
        <begin position="207"/>
        <end position="244"/>
    </location>
</feature>
<evidence type="ECO:0000256" key="1">
    <source>
        <dbReference type="SAM" id="MobiDB-lite"/>
    </source>
</evidence>
<gene>
    <name evidence="3" type="ORF">F5890DRAFT_279187</name>
</gene>
<feature type="region of interest" description="Disordered" evidence="1">
    <location>
        <begin position="792"/>
        <end position="842"/>
    </location>
</feature>
<comment type="caution">
    <text evidence="3">The sequence shown here is derived from an EMBL/GenBank/DDBJ whole genome shotgun (WGS) entry which is preliminary data.</text>
</comment>
<feature type="region of interest" description="Disordered" evidence="1">
    <location>
        <begin position="858"/>
        <end position="890"/>
    </location>
</feature>
<keyword evidence="2" id="KW-0812">Transmembrane</keyword>
<sequence>MSGGPSNDSPSFSSTNISTALSSSFTIGVSTTPSISGSSVISTDTSPSSITSTTSIPASSSQQPTSSIATSIAASDSSALPSSSTSELTSNESSSTGSSSWSSSRSSSSTYPNALSTTTLSTDISSSNTRSSIGDGPSSATSSLVTETPAPSTLSSAATISPSTSAALTSSIPQPSTTSVTNTITSATPISTASTTVFFTSTETIASETMTDTTMPTFTTSDESSNPSTGSSSSETHSGTEISTLTGSLATETPISSETLSSDTTNTRTSVSTSATDTSSLVVIYPSSTSTTNTVASTTLSPTYSPSDATSLTLSTAPVSFSSSEIITPNPSPTETTGTTEIVSDTVTSTSPSNSTVSSTSLDSTFTVSASEISSTLSLSSSSDVDSASISTTTLISSSDSVTPYPNATFSTLFSETRFSATSLSTTSLATLATTTSGLLTFTSIPSTSSTQTSVLISENLSTAAAISTVTVTGVASESASGSTSAPTRKPIEVVITATPSASIASGLETLTELSTEFTTSTLPDGQLTTIPTHTGTTTIVTPSPTGKIEPNPILRNKAAVVGVIIAGVLVIVGGILVFLYALQKRKNRVVWRTKSPDKPYSERPGRVLIRGLSPDAVNFRRPLADQEWQPPLISEVGEDVERDDEDEQLYFQGPMTLPMVQKEEYGSIMGAVHSYGLVGTDDLESSLSSSSIGLRLPKAGEDEIGRLISFEENNETISPTATQAGDFNHGWVQADVSTPTDPFLDPDPNPNSSYSAMRSPGTLKYRPLSQSSSVGGTRVFSPLLSQLSSPTRAIPDRLRGGTNDSIMNLSSSPVNDTLPFDPYTDLNHSSRPSSLLNPPTRPKFIGTLTDLVLNSSKSFSEPPTLPPIPPVASPSPGESMDSYHPDGLLDPALLESRSLQSTDSGSRIGREPSSESLVDHVDYTRPISSIIFHQPPTVESYMDGVEEEDRELNAHAEMDGSAAVRAYHDKLLGSRRNS</sequence>
<organism evidence="3 4">
    <name type="scientific">Lentinula detonsa</name>
    <dbReference type="NCBI Taxonomy" id="2804962"/>
    <lineage>
        <taxon>Eukaryota</taxon>
        <taxon>Fungi</taxon>
        <taxon>Dikarya</taxon>
        <taxon>Basidiomycota</taxon>
        <taxon>Agaricomycotina</taxon>
        <taxon>Agaricomycetes</taxon>
        <taxon>Agaricomycetidae</taxon>
        <taxon>Agaricales</taxon>
        <taxon>Marasmiineae</taxon>
        <taxon>Omphalotaceae</taxon>
        <taxon>Lentinula</taxon>
    </lineage>
</organism>
<keyword evidence="2" id="KW-1133">Transmembrane helix</keyword>
<feature type="region of interest" description="Disordered" evidence="1">
    <location>
        <begin position="31"/>
        <end position="158"/>
    </location>
</feature>
<evidence type="ECO:0000313" key="3">
    <source>
        <dbReference type="EMBL" id="KAJ3982938.1"/>
    </source>
</evidence>
<evidence type="ECO:0000256" key="2">
    <source>
        <dbReference type="SAM" id="Phobius"/>
    </source>
</evidence>
<feature type="compositionally biased region" description="Low complexity" evidence="1">
    <location>
        <begin position="31"/>
        <end position="136"/>
    </location>
</feature>